<feature type="compositionally biased region" description="Acidic residues" evidence="11">
    <location>
        <begin position="95"/>
        <end position="111"/>
    </location>
</feature>
<evidence type="ECO:0000313" key="12">
    <source>
        <dbReference type="EMBL" id="CAE0317713.1"/>
    </source>
</evidence>
<evidence type="ECO:0000256" key="2">
    <source>
        <dbReference type="ARBA" id="ARBA00022490"/>
    </source>
</evidence>
<evidence type="ECO:0000256" key="1">
    <source>
        <dbReference type="ARBA" id="ARBA00004611"/>
    </source>
</evidence>
<evidence type="ECO:0000256" key="8">
    <source>
        <dbReference type="ARBA" id="ARBA00037822"/>
    </source>
</evidence>
<name>A0A7S3IAZ9_9CILI</name>
<organism evidence="12">
    <name type="scientific">Fabrea salina</name>
    <dbReference type="NCBI Taxonomy" id="342563"/>
    <lineage>
        <taxon>Eukaryota</taxon>
        <taxon>Sar</taxon>
        <taxon>Alveolata</taxon>
        <taxon>Ciliophora</taxon>
        <taxon>Postciliodesmatophora</taxon>
        <taxon>Heterotrichea</taxon>
        <taxon>Heterotrichida</taxon>
        <taxon>Fabreidae</taxon>
        <taxon>Fabrea</taxon>
    </lineage>
</organism>
<keyword evidence="3" id="KW-0970">Cilium biogenesis/degradation</keyword>
<evidence type="ECO:0000256" key="5">
    <source>
        <dbReference type="ARBA" id="ARBA00023069"/>
    </source>
</evidence>
<comment type="similarity">
    <text evidence="9">Belongs to the flagellar radial spoke RSP9 family.</text>
</comment>
<dbReference type="AlphaFoldDB" id="A0A7S3IAZ9"/>
<feature type="region of interest" description="Disordered" evidence="11">
    <location>
        <begin position="93"/>
        <end position="120"/>
    </location>
</feature>
<evidence type="ECO:0000256" key="6">
    <source>
        <dbReference type="ARBA" id="ARBA00023212"/>
    </source>
</evidence>
<evidence type="ECO:0000256" key="3">
    <source>
        <dbReference type="ARBA" id="ARBA00022794"/>
    </source>
</evidence>
<evidence type="ECO:0000256" key="4">
    <source>
        <dbReference type="ARBA" id="ARBA00022846"/>
    </source>
</evidence>
<keyword evidence="4" id="KW-0282">Flagellum</keyword>
<dbReference type="GO" id="GO:0005930">
    <property type="term" value="C:axoneme"/>
    <property type="evidence" value="ECO:0007669"/>
    <property type="project" value="TreeGrafter"/>
</dbReference>
<dbReference type="PANTHER" id="PTHR22069">
    <property type="entry name" value="MITOCHONDRIAL RIBOSOMAL PROTEIN S18"/>
    <property type="match status" value="1"/>
</dbReference>
<evidence type="ECO:0000256" key="11">
    <source>
        <dbReference type="SAM" id="MobiDB-lite"/>
    </source>
</evidence>
<keyword evidence="6" id="KW-0206">Cytoskeleton</keyword>
<evidence type="ECO:0000256" key="9">
    <source>
        <dbReference type="ARBA" id="ARBA00038319"/>
    </source>
</evidence>
<dbReference type="GO" id="GO:0035082">
    <property type="term" value="P:axoneme assembly"/>
    <property type="evidence" value="ECO:0007669"/>
    <property type="project" value="InterPro"/>
</dbReference>
<gene>
    <name evidence="12" type="ORF">FSAL1345_LOCUS982</name>
</gene>
<sequence length="268" mass="31149">MNLELSLLKLHENEDFEEVLLWGRIRGVMRDYYIAQTLNYKGHYEFPHKRFFWCTETNWSFAELPAISPNDRELVELFNEPLRGEHDLVLKEAPPQEEEPQEQEENPEEPDSLASTVEEKIPPKDFTELDRLAYVVRAIDHDCSAAPKGAFRITPAHELVRNKAFEGLKREELGKLSNYFHFRNVQLPEKREQLDRDDALFTYDFLDPLEKDTPKGCWSLQVEPSGNLATLRSLLWPGYFAFHIADSSRFGGLYLGDGVKNSDLPFML</sequence>
<dbReference type="GO" id="GO:0060294">
    <property type="term" value="P:cilium movement involved in cell motility"/>
    <property type="evidence" value="ECO:0007669"/>
    <property type="project" value="TreeGrafter"/>
</dbReference>
<reference evidence="12" key="1">
    <citation type="submission" date="2021-01" db="EMBL/GenBank/DDBJ databases">
        <authorList>
            <person name="Corre E."/>
            <person name="Pelletier E."/>
            <person name="Niang G."/>
            <person name="Scheremetjew M."/>
            <person name="Finn R."/>
            <person name="Kale V."/>
            <person name="Holt S."/>
            <person name="Cochrane G."/>
            <person name="Meng A."/>
            <person name="Brown T."/>
            <person name="Cohen L."/>
        </authorList>
    </citation>
    <scope>NUCLEOTIDE SEQUENCE</scope>
</reference>
<dbReference type="EMBL" id="HBIF01001150">
    <property type="protein sequence ID" value="CAE0317713.1"/>
    <property type="molecule type" value="Transcribed_RNA"/>
</dbReference>
<comment type="subcellular location">
    <subcellularLocation>
        <location evidence="8">Cell projection</location>
        <location evidence="8">Kinocilium</location>
    </subcellularLocation>
    <subcellularLocation>
        <location evidence="1">Cytoplasm</location>
        <location evidence="1">Cytoskeleton</location>
        <location evidence="1">Flagellum axoneme</location>
    </subcellularLocation>
</comment>
<dbReference type="InterPro" id="IPR055316">
    <property type="entry name" value="RSP9"/>
</dbReference>
<dbReference type="GO" id="GO:0044458">
    <property type="term" value="P:motile cilium assembly"/>
    <property type="evidence" value="ECO:0007669"/>
    <property type="project" value="TreeGrafter"/>
</dbReference>
<keyword evidence="7" id="KW-0966">Cell projection</keyword>
<keyword evidence="2" id="KW-0963">Cytoplasm</keyword>
<evidence type="ECO:0000256" key="7">
    <source>
        <dbReference type="ARBA" id="ARBA00023273"/>
    </source>
</evidence>
<keyword evidence="5" id="KW-0969">Cilium</keyword>
<protein>
    <recommendedName>
        <fullName evidence="10">Radial spoke head protein 9 homolog</fullName>
    </recommendedName>
</protein>
<evidence type="ECO:0000256" key="10">
    <source>
        <dbReference type="ARBA" id="ARBA00041080"/>
    </source>
</evidence>
<accession>A0A7S3IAZ9</accession>
<dbReference type="PANTHER" id="PTHR22069:SF0">
    <property type="entry name" value="RADIAL SPOKE HEAD PROTEIN 9 HOMOLOG"/>
    <property type="match status" value="1"/>
</dbReference>
<proteinExistence type="inferred from homology"/>